<reference evidence="2" key="1">
    <citation type="journal article" date="2014" name="Front. Microbiol.">
        <title>High frequency of phylogenetically diverse reductive dehalogenase-homologous genes in deep subseafloor sedimentary metagenomes.</title>
        <authorList>
            <person name="Kawai M."/>
            <person name="Futagami T."/>
            <person name="Toyoda A."/>
            <person name="Takaki Y."/>
            <person name="Nishi S."/>
            <person name="Hori S."/>
            <person name="Arai W."/>
            <person name="Tsubouchi T."/>
            <person name="Morono Y."/>
            <person name="Uchiyama I."/>
            <person name="Ito T."/>
            <person name="Fujiyama A."/>
            <person name="Inagaki F."/>
            <person name="Takami H."/>
        </authorList>
    </citation>
    <scope>NUCLEOTIDE SEQUENCE</scope>
    <source>
        <strain evidence="2">Expedition CK06-06</strain>
    </source>
</reference>
<evidence type="ECO:0000256" key="1">
    <source>
        <dbReference type="SAM" id="Phobius"/>
    </source>
</evidence>
<protein>
    <submittedName>
        <fullName evidence="2">Uncharacterized protein</fullName>
    </submittedName>
</protein>
<organism evidence="2">
    <name type="scientific">marine sediment metagenome</name>
    <dbReference type="NCBI Taxonomy" id="412755"/>
    <lineage>
        <taxon>unclassified sequences</taxon>
        <taxon>metagenomes</taxon>
        <taxon>ecological metagenomes</taxon>
    </lineage>
</organism>
<feature type="transmembrane region" description="Helical" evidence="1">
    <location>
        <begin position="12"/>
        <end position="32"/>
    </location>
</feature>
<keyword evidence="1" id="KW-1133">Transmembrane helix</keyword>
<sequence length="42" mass="4822">MLETFPDISELLTTAPIALILLAFIWLVFKLISKIISEYIKL</sequence>
<dbReference type="EMBL" id="BARS01040233">
    <property type="protein sequence ID" value="GAG33527.1"/>
    <property type="molecule type" value="Genomic_DNA"/>
</dbReference>
<proteinExistence type="predicted"/>
<dbReference type="AlphaFoldDB" id="X0XDR8"/>
<feature type="non-terminal residue" evidence="2">
    <location>
        <position position="42"/>
    </location>
</feature>
<keyword evidence="1" id="KW-0472">Membrane</keyword>
<accession>X0XDR8</accession>
<keyword evidence="1" id="KW-0812">Transmembrane</keyword>
<comment type="caution">
    <text evidence="2">The sequence shown here is derived from an EMBL/GenBank/DDBJ whole genome shotgun (WGS) entry which is preliminary data.</text>
</comment>
<gene>
    <name evidence="2" type="ORF">S01H1_61369</name>
</gene>
<name>X0XDR8_9ZZZZ</name>
<evidence type="ECO:0000313" key="2">
    <source>
        <dbReference type="EMBL" id="GAG33527.1"/>
    </source>
</evidence>